<feature type="domain" description="Methyl-accepting transducer" evidence="6">
    <location>
        <begin position="268"/>
        <end position="504"/>
    </location>
</feature>
<dbReference type="KEGG" id="dar:Daro_2933"/>
<dbReference type="GO" id="GO:0016301">
    <property type="term" value="F:kinase activity"/>
    <property type="evidence" value="ECO:0007669"/>
    <property type="project" value="UniProtKB-KW"/>
</dbReference>
<organism evidence="8">
    <name type="scientific">Dechloromonas aromatica (strain RCB)</name>
    <dbReference type="NCBI Taxonomy" id="159087"/>
    <lineage>
        <taxon>Bacteria</taxon>
        <taxon>Pseudomonadati</taxon>
        <taxon>Pseudomonadota</taxon>
        <taxon>Betaproteobacteria</taxon>
        <taxon>Rhodocyclales</taxon>
        <taxon>Azonexaceae</taxon>
        <taxon>Dechloromonas</taxon>
    </lineage>
</organism>
<evidence type="ECO:0000313" key="8">
    <source>
        <dbReference type="EMBL" id="AAZ47663.1"/>
    </source>
</evidence>
<feature type="transmembrane region" description="Helical" evidence="5">
    <location>
        <begin position="12"/>
        <end position="30"/>
    </location>
</feature>
<keyword evidence="8" id="KW-0418">Kinase</keyword>
<dbReference type="Pfam" id="PF00015">
    <property type="entry name" value="MCPsignal"/>
    <property type="match status" value="1"/>
</dbReference>
<keyword evidence="5" id="KW-0472">Membrane</keyword>
<dbReference type="STRING" id="159087.Daro_2933"/>
<dbReference type="CDD" id="cd06225">
    <property type="entry name" value="HAMP"/>
    <property type="match status" value="1"/>
</dbReference>
<keyword evidence="5" id="KW-1133">Transmembrane helix</keyword>
<protein>
    <submittedName>
        <fullName evidence="8">Histidine kinase, HAMP region:Bacterial chemotaxis sensory transducer</fullName>
    </submittedName>
</protein>
<dbReference type="PROSITE" id="PS50111">
    <property type="entry name" value="CHEMOTAXIS_TRANSDUC_2"/>
    <property type="match status" value="1"/>
</dbReference>
<evidence type="ECO:0000256" key="2">
    <source>
        <dbReference type="ARBA" id="ARBA00023224"/>
    </source>
</evidence>
<comment type="subcellular location">
    <subcellularLocation>
        <location evidence="1">Membrane</location>
    </subcellularLocation>
</comment>
<dbReference type="SMART" id="SM00304">
    <property type="entry name" value="HAMP"/>
    <property type="match status" value="1"/>
</dbReference>
<dbReference type="CDD" id="cd19411">
    <property type="entry name" value="MCP2201-like_sensor"/>
    <property type="match status" value="1"/>
</dbReference>
<evidence type="ECO:0000256" key="1">
    <source>
        <dbReference type="ARBA" id="ARBA00004370"/>
    </source>
</evidence>
<feature type="domain" description="HAMP" evidence="7">
    <location>
        <begin position="210"/>
        <end position="263"/>
    </location>
</feature>
<evidence type="ECO:0000259" key="6">
    <source>
        <dbReference type="PROSITE" id="PS50111"/>
    </source>
</evidence>
<dbReference type="GO" id="GO:0004888">
    <property type="term" value="F:transmembrane signaling receptor activity"/>
    <property type="evidence" value="ECO:0007669"/>
    <property type="project" value="InterPro"/>
</dbReference>
<dbReference type="Pfam" id="PF00672">
    <property type="entry name" value="HAMP"/>
    <property type="match status" value="1"/>
</dbReference>
<dbReference type="SUPFAM" id="SSF58104">
    <property type="entry name" value="Methyl-accepting chemotaxis protein (MCP) signaling domain"/>
    <property type="match status" value="1"/>
</dbReference>
<keyword evidence="5" id="KW-0812">Transmembrane</keyword>
<dbReference type="Pfam" id="PF12729">
    <property type="entry name" value="4HB_MCP_1"/>
    <property type="match status" value="1"/>
</dbReference>
<dbReference type="InterPro" id="IPR047347">
    <property type="entry name" value="YvaQ-like_sensor"/>
</dbReference>
<dbReference type="PANTHER" id="PTHR32089">
    <property type="entry name" value="METHYL-ACCEPTING CHEMOTAXIS PROTEIN MCPB"/>
    <property type="match status" value="1"/>
</dbReference>
<dbReference type="AlphaFoldDB" id="Q47BW8"/>
<dbReference type="InterPro" id="IPR004089">
    <property type="entry name" value="MCPsignal_dom"/>
</dbReference>
<feature type="transmembrane region" description="Helical" evidence="5">
    <location>
        <begin position="190"/>
        <end position="209"/>
    </location>
</feature>
<dbReference type="EMBL" id="CP000089">
    <property type="protein sequence ID" value="AAZ47663.1"/>
    <property type="molecule type" value="Genomic_DNA"/>
</dbReference>
<reference evidence="8" key="1">
    <citation type="submission" date="2005-08" db="EMBL/GenBank/DDBJ databases">
        <title>Complete sequence of Dechloromonas aromatica RCB.</title>
        <authorList>
            <person name="Salinero K.K."/>
            <person name="Copeland A."/>
            <person name="Lucas S."/>
            <person name="Lapidus A."/>
            <person name="Barry K."/>
            <person name="Detter J.C."/>
            <person name="Glavina T."/>
            <person name="Hammon N."/>
            <person name="Israni S."/>
            <person name="Pitluck S."/>
            <person name="Di Bartolo G."/>
            <person name="Trong S."/>
            <person name="Schmutz J."/>
            <person name="Larimer F."/>
            <person name="Land M."/>
            <person name="Ivanova N."/>
            <person name="Richardson P."/>
        </authorList>
    </citation>
    <scope>NUCLEOTIDE SEQUENCE</scope>
    <source>
        <strain evidence="8">RCB</strain>
    </source>
</reference>
<comment type="similarity">
    <text evidence="3">Belongs to the methyl-accepting chemotaxis (MCP) protein family.</text>
</comment>
<name>Q47BW8_DECAR</name>
<dbReference type="InterPro" id="IPR004090">
    <property type="entry name" value="Chemotax_Me-accpt_rcpt"/>
</dbReference>
<dbReference type="PROSITE" id="PS50885">
    <property type="entry name" value="HAMP"/>
    <property type="match status" value="1"/>
</dbReference>
<dbReference type="GO" id="GO:0006935">
    <property type="term" value="P:chemotaxis"/>
    <property type="evidence" value="ECO:0007669"/>
    <property type="project" value="InterPro"/>
</dbReference>
<dbReference type="FunFam" id="1.10.287.950:FF:000001">
    <property type="entry name" value="Methyl-accepting chemotaxis sensory transducer"/>
    <property type="match status" value="1"/>
</dbReference>
<dbReference type="GO" id="GO:0007165">
    <property type="term" value="P:signal transduction"/>
    <property type="evidence" value="ECO:0007669"/>
    <property type="project" value="UniProtKB-KW"/>
</dbReference>
<dbReference type="GO" id="GO:0016020">
    <property type="term" value="C:membrane"/>
    <property type="evidence" value="ECO:0007669"/>
    <property type="project" value="UniProtKB-SubCell"/>
</dbReference>
<dbReference type="CDD" id="cd11386">
    <property type="entry name" value="MCP_signal"/>
    <property type="match status" value="1"/>
</dbReference>
<dbReference type="SMART" id="SM00283">
    <property type="entry name" value="MA"/>
    <property type="match status" value="1"/>
</dbReference>
<keyword evidence="8" id="KW-0808">Transferase</keyword>
<dbReference type="OrthoDB" id="9806477at2"/>
<keyword evidence="2 4" id="KW-0807">Transducer</keyword>
<sequence>MFSRLTIKVRLIFAFTALIILLLVSNILALQRLAESMQDMDTLVKDRVFKLNTSYKLVESVLKNGGMLRAILLVDSNEERAALEAKISANRKLNSELIEKLDPLVRTERGRKILDHIKETRAAQSSLYGKYFEALDRSPAEARLLLSKEFAPKNDALISAVKEMASLQDENMQSDVARNRAEYESARNRAIGGLIVGVLLAFGAAVWIIRSITGPLSSVRDVITLVCDKNDFTATVRVDSEDEVGQAAKAFNELLATLRKTLDELKRSIGEVDVSAHSLSSAASQSAQASAMSSESAAAMAASVEQVSVSINQVSDNAHTASDLARQAGSLSDEGGRVIGDAVTKIRHIADAIDRVASMIGALGEQSKEISSIVQVIKDVADQTNLLALNAAIEAARAGEAGRGFAVVADEVRKLAERTTKATGEISTMIETIQSSSLSAVDAMHETVQEVRTGTELAEQAGQSIVDIRRAAGEVVSVVADIAGSIAEQSSATQSLAQQLEMVAQSAEENNAAADETASSAHRLGELAHTMRLNTDRFKI</sequence>
<evidence type="ECO:0000256" key="4">
    <source>
        <dbReference type="PROSITE-ProRule" id="PRU00284"/>
    </source>
</evidence>
<gene>
    <name evidence="8" type="ordered locus">Daro_2933</name>
</gene>
<evidence type="ECO:0000256" key="5">
    <source>
        <dbReference type="SAM" id="Phobius"/>
    </source>
</evidence>
<accession>Q47BW8</accession>
<proteinExistence type="inferred from homology"/>
<dbReference type="InterPro" id="IPR024478">
    <property type="entry name" value="HlyB_4HB_MCP"/>
</dbReference>
<dbReference type="PANTHER" id="PTHR32089:SF112">
    <property type="entry name" value="LYSOZYME-LIKE PROTEIN-RELATED"/>
    <property type="match status" value="1"/>
</dbReference>
<dbReference type="InterPro" id="IPR003660">
    <property type="entry name" value="HAMP_dom"/>
</dbReference>
<dbReference type="HOGENOM" id="CLU_000445_107_27_4"/>
<dbReference type="PRINTS" id="PR00260">
    <property type="entry name" value="CHEMTRNSDUCR"/>
</dbReference>
<evidence type="ECO:0000259" key="7">
    <source>
        <dbReference type="PROSITE" id="PS50885"/>
    </source>
</evidence>
<dbReference type="eggNOG" id="COG0840">
    <property type="taxonomic scope" value="Bacteria"/>
</dbReference>
<evidence type="ECO:0000256" key="3">
    <source>
        <dbReference type="ARBA" id="ARBA00029447"/>
    </source>
</evidence>
<dbReference type="Gene3D" id="1.10.287.950">
    <property type="entry name" value="Methyl-accepting chemotaxis protein"/>
    <property type="match status" value="1"/>
</dbReference>